<keyword evidence="2" id="KW-1185">Reference proteome</keyword>
<dbReference type="RefSeq" id="WP_143103114.1">
    <property type="nucleotide sequence ID" value="NZ_FOZN01000004.1"/>
</dbReference>
<sequence length="200" mass="21693">MAEDTTAGQSGDDWASPTDLFQLDVWMARHAHDEPAPDPGPAPVPPQLPEGVVLWSPPDGTEVHDAAHLAQLLEALRVHAFGTALGSSAPQARSGQVVRVSEADEPPMFIVEVHDGTPQDFARRVFRGLRPTDYPPSPDGDRPLHDAELFDAQHAAAILWSFLHGSLPSGYVRTLRHLSPTELRSFGFNDDGTGRAHPRP</sequence>
<name>A0AA94HQP8_9MICO</name>
<proteinExistence type="predicted"/>
<evidence type="ECO:0000313" key="2">
    <source>
        <dbReference type="Proteomes" id="UP000198506"/>
    </source>
</evidence>
<protein>
    <submittedName>
        <fullName evidence="1">Uncharacterized protein</fullName>
    </submittedName>
</protein>
<dbReference type="Proteomes" id="UP000198506">
    <property type="component" value="Unassembled WGS sequence"/>
</dbReference>
<evidence type="ECO:0000313" key="1">
    <source>
        <dbReference type="EMBL" id="SFS18810.1"/>
    </source>
</evidence>
<organism evidence="1 2">
    <name type="scientific">Agrococcus baldri</name>
    <dbReference type="NCBI Taxonomy" id="153730"/>
    <lineage>
        <taxon>Bacteria</taxon>
        <taxon>Bacillati</taxon>
        <taxon>Actinomycetota</taxon>
        <taxon>Actinomycetes</taxon>
        <taxon>Micrococcales</taxon>
        <taxon>Microbacteriaceae</taxon>
        <taxon>Agrococcus</taxon>
    </lineage>
</organism>
<dbReference type="AlphaFoldDB" id="A0AA94HQP8"/>
<accession>A0AA94HQP8</accession>
<comment type="caution">
    <text evidence="1">The sequence shown here is derived from an EMBL/GenBank/DDBJ whole genome shotgun (WGS) entry which is preliminary data.</text>
</comment>
<dbReference type="EMBL" id="FOZN01000004">
    <property type="protein sequence ID" value="SFS18810.1"/>
    <property type="molecule type" value="Genomic_DNA"/>
</dbReference>
<reference evidence="1 2" key="1">
    <citation type="submission" date="2016-10" db="EMBL/GenBank/DDBJ databases">
        <authorList>
            <person name="Varghese N."/>
            <person name="Submissions S."/>
        </authorList>
    </citation>
    <scope>NUCLEOTIDE SEQUENCE [LARGE SCALE GENOMIC DNA]</scope>
    <source>
        <strain evidence="1 2">IAM 15147</strain>
    </source>
</reference>
<gene>
    <name evidence="1" type="ORF">SAMN04487783_2743</name>
</gene>